<dbReference type="AlphaFoldDB" id="A0AAW0GHE3"/>
<comment type="caution">
    <text evidence="2">The sequence shown here is derived from an EMBL/GenBank/DDBJ whole genome shotgun (WGS) entry which is preliminary data.</text>
</comment>
<keyword evidence="1" id="KW-0812">Transmembrane</keyword>
<evidence type="ECO:0000313" key="3">
    <source>
        <dbReference type="Proteomes" id="UP001385951"/>
    </source>
</evidence>
<keyword evidence="3" id="KW-1185">Reference proteome</keyword>
<dbReference type="Proteomes" id="UP001385951">
    <property type="component" value="Unassembled WGS sequence"/>
</dbReference>
<keyword evidence="1" id="KW-1133">Transmembrane helix</keyword>
<sequence length="113" mass="12682">MRASIDFNIDEVAFITIILGMAEFATEVPPFSIPQFLGGVVMCICMGLILYGVTLTQTYIYVLNCKEDPLWLKALVATLWIVETVHTAAILRQMYYSTILAFGSRVALLKVDW</sequence>
<reference evidence="2 3" key="1">
    <citation type="submission" date="2022-09" db="EMBL/GenBank/DDBJ databases">
        <authorList>
            <person name="Palmer J.M."/>
        </authorList>
    </citation>
    <scope>NUCLEOTIDE SEQUENCE [LARGE SCALE GENOMIC DNA]</scope>
    <source>
        <strain evidence="2 3">DSM 7382</strain>
    </source>
</reference>
<gene>
    <name evidence="2" type="ORF">QCA50_002623</name>
</gene>
<evidence type="ECO:0000313" key="2">
    <source>
        <dbReference type="EMBL" id="KAK7693058.1"/>
    </source>
</evidence>
<organism evidence="2 3">
    <name type="scientific">Cerrena zonata</name>
    <dbReference type="NCBI Taxonomy" id="2478898"/>
    <lineage>
        <taxon>Eukaryota</taxon>
        <taxon>Fungi</taxon>
        <taxon>Dikarya</taxon>
        <taxon>Basidiomycota</taxon>
        <taxon>Agaricomycotina</taxon>
        <taxon>Agaricomycetes</taxon>
        <taxon>Polyporales</taxon>
        <taxon>Cerrenaceae</taxon>
        <taxon>Cerrena</taxon>
    </lineage>
</organism>
<protein>
    <submittedName>
        <fullName evidence="2">Uncharacterized protein</fullName>
    </submittedName>
</protein>
<dbReference type="EMBL" id="JASBNA010000003">
    <property type="protein sequence ID" value="KAK7693058.1"/>
    <property type="molecule type" value="Genomic_DNA"/>
</dbReference>
<name>A0AAW0GHE3_9APHY</name>
<keyword evidence="1" id="KW-0472">Membrane</keyword>
<feature type="transmembrane region" description="Helical" evidence="1">
    <location>
        <begin position="12"/>
        <end position="33"/>
    </location>
</feature>
<feature type="transmembrane region" description="Helical" evidence="1">
    <location>
        <begin position="39"/>
        <end position="63"/>
    </location>
</feature>
<accession>A0AAW0GHE3</accession>
<proteinExistence type="predicted"/>
<evidence type="ECO:0000256" key="1">
    <source>
        <dbReference type="SAM" id="Phobius"/>
    </source>
</evidence>